<dbReference type="InterPro" id="IPR025347">
    <property type="entry name" value="DUF4251"/>
</dbReference>
<evidence type="ECO:0000313" key="3">
    <source>
        <dbReference type="Proteomes" id="UP000305939"/>
    </source>
</evidence>
<accession>A0A4S3M5I4</accession>
<protein>
    <submittedName>
        <fullName evidence="2">DUF4251 domain-containing protein</fullName>
    </submittedName>
</protein>
<reference evidence="2 3" key="1">
    <citation type="submission" date="2019-04" db="EMBL/GenBank/DDBJ databases">
        <title>Draft genome sequence of Robertkochia marina CC-AMO-30D.</title>
        <authorList>
            <person name="Hameed A."/>
            <person name="Lin S.-Y."/>
            <person name="Shahina M."/>
            <person name="Lai W.-A."/>
            <person name="Young C.-C."/>
        </authorList>
    </citation>
    <scope>NUCLEOTIDE SEQUENCE [LARGE SCALE GENOMIC DNA]</scope>
    <source>
        <strain evidence="2 3">CC-AMO-30D</strain>
    </source>
</reference>
<dbReference type="AlphaFoldDB" id="A0A4S3M5I4"/>
<dbReference type="Pfam" id="PF14059">
    <property type="entry name" value="DUF4251"/>
    <property type="match status" value="1"/>
</dbReference>
<organism evidence="2 3">
    <name type="scientific">Robertkochia marina</name>
    <dbReference type="NCBI Taxonomy" id="1227945"/>
    <lineage>
        <taxon>Bacteria</taxon>
        <taxon>Pseudomonadati</taxon>
        <taxon>Bacteroidota</taxon>
        <taxon>Flavobacteriia</taxon>
        <taxon>Flavobacteriales</taxon>
        <taxon>Flavobacteriaceae</taxon>
        <taxon>Robertkochia</taxon>
    </lineage>
</organism>
<feature type="signal peptide" evidence="1">
    <location>
        <begin position="1"/>
        <end position="22"/>
    </location>
</feature>
<dbReference type="PROSITE" id="PS51257">
    <property type="entry name" value="PROKAR_LIPOPROTEIN"/>
    <property type="match status" value="1"/>
</dbReference>
<sequence length="185" mass="21252">MKRLFVFCLLVLLMVSCGSSKSEPTPEELSSLKALLEERDFEFQALWALPQTTREMAALANAGLLRNGDTPNRINLVGNPNYLRMTGDSVDVNLPYYGVQRMNVSLDPRKNGFNFHKPYQGFELTYKPEKQLYEVRFEVTDKTNSYWMILTVYPGRTAYLKVNSSNRDFINYEGKISSIKEKNSP</sequence>
<gene>
    <name evidence="2" type="ORF">E7Z59_04545</name>
</gene>
<keyword evidence="3" id="KW-1185">Reference proteome</keyword>
<dbReference type="Proteomes" id="UP000305939">
    <property type="component" value="Unassembled WGS sequence"/>
</dbReference>
<dbReference type="Gene3D" id="2.40.128.410">
    <property type="match status" value="1"/>
</dbReference>
<dbReference type="OrthoDB" id="1448121at2"/>
<comment type="caution">
    <text evidence="2">The sequence shown here is derived from an EMBL/GenBank/DDBJ whole genome shotgun (WGS) entry which is preliminary data.</text>
</comment>
<name>A0A4S3M5I4_9FLAO</name>
<keyword evidence="1" id="KW-0732">Signal</keyword>
<evidence type="ECO:0000256" key="1">
    <source>
        <dbReference type="SAM" id="SignalP"/>
    </source>
</evidence>
<feature type="chain" id="PRO_5020962549" evidence="1">
    <location>
        <begin position="23"/>
        <end position="185"/>
    </location>
</feature>
<proteinExistence type="predicted"/>
<dbReference type="EMBL" id="SSMC01000001">
    <property type="protein sequence ID" value="THD69601.1"/>
    <property type="molecule type" value="Genomic_DNA"/>
</dbReference>
<evidence type="ECO:0000313" key="2">
    <source>
        <dbReference type="EMBL" id="THD69601.1"/>
    </source>
</evidence>
<dbReference type="RefSeq" id="WP_136335091.1">
    <property type="nucleotide sequence ID" value="NZ_QXMP01000001.1"/>
</dbReference>